<keyword evidence="3 7" id="KW-0851">Voltage-gated channel</keyword>
<sequence length="653" mass="73361">MRRQGSFVERVDQENGKENDSHHDVESGLNTETVEEDAPRKRFSSLVNEDTNSNKHKLHKNNNGSADLDTRNRRKTRIHSALIRSNQEAFPQSHAARIKRHFLHFFTRDKTATETHSFPDENNSERSAVFNQISSHGRFFVSTRQLRNAPSRPDITESSSIGPRQYTLATIRPTRKNDWKLLKKLGIPDQHLAVYESTGEQHGSCSCFGIQPNEQVVRYLHWTFRSRFMHVLLSISLIFFSLTLFFALIIYIIAQQQPTCIGGVGTDFGGPEGGTFMDSYSLSWTTFCSVGYGVVHPAVSATEPDRWKCVGMTIFITMEAFTGILFASMCGAILVAKVARIQSFAQVNFSDPIVIRYGSGVSIDKEEREKDDPEMEDNTLELDEHVERIPPPIMEFRINNRLHTIAGGEIIDATVNIIASIDASQACPTLASSKNMRRKGGGKKKKIRRMNHAGKKSSTLETDLGPSSPRVEPLSLGGFMRSVSLSKTSNHAIDEDPTGHLVPRRIFAKLEVEAPDHPFFKRTWILRHELNVSSPLLKAHARQLMRLNQGYWPKQLNSHQQVRDAIHFDQILVNMVGTSNADVSTVSAQHAYDFSDLCVGYRFVNQIFHDPHNGTLQLDTKLINDVTEQVGGGGEELSTRSLGTSQPHDMLVL</sequence>
<evidence type="ECO:0000313" key="10">
    <source>
        <dbReference type="EMBL" id="GAX10049.1"/>
    </source>
</evidence>
<proteinExistence type="inferred from homology"/>
<dbReference type="InterPro" id="IPR013518">
    <property type="entry name" value="K_chnl_inward-rec_Kir_cyto"/>
</dbReference>
<evidence type="ECO:0000256" key="9">
    <source>
        <dbReference type="SAM" id="Phobius"/>
    </source>
</evidence>
<dbReference type="InParanoid" id="A0A1Z5J7W7"/>
<keyword evidence="5 7" id="KW-0406">Ion transport</keyword>
<dbReference type="PANTHER" id="PTHR11767">
    <property type="entry name" value="INWARD RECTIFIER POTASSIUM CHANNEL"/>
    <property type="match status" value="1"/>
</dbReference>
<dbReference type="GO" id="GO:0005242">
    <property type="term" value="F:inward rectifier potassium channel activity"/>
    <property type="evidence" value="ECO:0007669"/>
    <property type="project" value="InterPro"/>
</dbReference>
<dbReference type="PANTHER" id="PTHR11767:SF102">
    <property type="entry name" value="INWARDLY RECTIFYING POTASSIUM CHANNEL 1, ISOFORM F"/>
    <property type="match status" value="1"/>
</dbReference>
<keyword evidence="6 7" id="KW-0407">Ion channel</keyword>
<comment type="caution">
    <text evidence="10">The sequence shown here is derived from an EMBL/GenBank/DDBJ whole genome shotgun (WGS) entry which is preliminary data.</text>
</comment>
<protein>
    <recommendedName>
        <fullName evidence="12">Inward rectifier potassium channel C-terminal domain-containing protein</fullName>
    </recommendedName>
</protein>
<comment type="similarity">
    <text evidence="7">Belongs to the inward rectifier-type potassium channel (TC 1.A.2.1) family.</text>
</comment>
<feature type="compositionally biased region" description="Basic residues" evidence="8">
    <location>
        <begin position="435"/>
        <end position="455"/>
    </location>
</feature>
<evidence type="ECO:0008006" key="12">
    <source>
        <dbReference type="Google" id="ProtNLM"/>
    </source>
</evidence>
<feature type="transmembrane region" description="Helical" evidence="9">
    <location>
        <begin position="314"/>
        <end position="336"/>
    </location>
</feature>
<keyword evidence="9" id="KW-1133">Transmembrane helix</keyword>
<comment type="subcellular location">
    <subcellularLocation>
        <location evidence="7">Membrane</location>
        <topology evidence="7">Multi-pass membrane protein</topology>
    </subcellularLocation>
</comment>
<dbReference type="InterPro" id="IPR014756">
    <property type="entry name" value="Ig_E-set"/>
</dbReference>
<evidence type="ECO:0000256" key="2">
    <source>
        <dbReference type="ARBA" id="ARBA00022538"/>
    </source>
</evidence>
<feature type="region of interest" description="Disordered" evidence="8">
    <location>
        <begin position="433"/>
        <end position="471"/>
    </location>
</feature>
<keyword evidence="2 7" id="KW-0633">Potassium transport</keyword>
<name>A0A1Z5J7W7_FISSO</name>
<feature type="region of interest" description="Disordered" evidence="8">
    <location>
        <begin position="1"/>
        <end position="70"/>
    </location>
</feature>
<evidence type="ECO:0000256" key="1">
    <source>
        <dbReference type="ARBA" id="ARBA00022448"/>
    </source>
</evidence>
<dbReference type="GO" id="GO:1990573">
    <property type="term" value="P:potassium ion import across plasma membrane"/>
    <property type="evidence" value="ECO:0007669"/>
    <property type="project" value="TreeGrafter"/>
</dbReference>
<feature type="compositionally biased region" description="Basic and acidic residues" evidence="8">
    <location>
        <begin position="9"/>
        <end position="26"/>
    </location>
</feature>
<dbReference type="SUPFAM" id="SSF81296">
    <property type="entry name" value="E set domains"/>
    <property type="match status" value="1"/>
</dbReference>
<keyword evidence="9" id="KW-0472">Membrane</keyword>
<dbReference type="GO" id="GO:0034702">
    <property type="term" value="C:monoatomic ion channel complex"/>
    <property type="evidence" value="ECO:0007669"/>
    <property type="project" value="UniProtKB-KW"/>
</dbReference>
<dbReference type="Proteomes" id="UP000198406">
    <property type="component" value="Unassembled WGS sequence"/>
</dbReference>
<keyword evidence="11" id="KW-1185">Reference proteome</keyword>
<dbReference type="GO" id="GO:0034765">
    <property type="term" value="P:regulation of monoatomic ion transmembrane transport"/>
    <property type="evidence" value="ECO:0007669"/>
    <property type="project" value="TreeGrafter"/>
</dbReference>
<gene>
    <name evidence="10" type="ORF">FisN_25Lh100</name>
</gene>
<evidence type="ECO:0000256" key="6">
    <source>
        <dbReference type="ARBA" id="ARBA00023303"/>
    </source>
</evidence>
<evidence type="ECO:0000313" key="11">
    <source>
        <dbReference type="Proteomes" id="UP000198406"/>
    </source>
</evidence>
<dbReference type="GO" id="GO:0005886">
    <property type="term" value="C:plasma membrane"/>
    <property type="evidence" value="ECO:0007669"/>
    <property type="project" value="TreeGrafter"/>
</dbReference>
<evidence type="ECO:0000256" key="7">
    <source>
        <dbReference type="RuleBase" id="RU003822"/>
    </source>
</evidence>
<dbReference type="SUPFAM" id="SSF81324">
    <property type="entry name" value="Voltage-gated potassium channels"/>
    <property type="match status" value="1"/>
</dbReference>
<keyword evidence="4 7" id="KW-0630">Potassium</keyword>
<dbReference type="OrthoDB" id="273257at2759"/>
<dbReference type="Gene3D" id="1.10.287.70">
    <property type="match status" value="1"/>
</dbReference>
<feature type="region of interest" description="Disordered" evidence="8">
    <location>
        <begin position="630"/>
        <end position="653"/>
    </location>
</feature>
<dbReference type="Gene3D" id="2.60.40.1400">
    <property type="entry name" value="G protein-activated inward rectifier potassium channel 1"/>
    <property type="match status" value="1"/>
</dbReference>
<organism evidence="10 11">
    <name type="scientific">Fistulifera solaris</name>
    <name type="common">Oleaginous diatom</name>
    <dbReference type="NCBI Taxonomy" id="1519565"/>
    <lineage>
        <taxon>Eukaryota</taxon>
        <taxon>Sar</taxon>
        <taxon>Stramenopiles</taxon>
        <taxon>Ochrophyta</taxon>
        <taxon>Bacillariophyta</taxon>
        <taxon>Bacillariophyceae</taxon>
        <taxon>Bacillariophycidae</taxon>
        <taxon>Naviculales</taxon>
        <taxon>Naviculaceae</taxon>
        <taxon>Fistulifera</taxon>
    </lineage>
</organism>
<keyword evidence="1 7" id="KW-0813">Transport</keyword>
<reference evidence="10 11" key="1">
    <citation type="journal article" date="2015" name="Plant Cell">
        <title>Oil accumulation by the oleaginous diatom Fistulifera solaris as revealed by the genome and transcriptome.</title>
        <authorList>
            <person name="Tanaka T."/>
            <person name="Maeda Y."/>
            <person name="Veluchamy A."/>
            <person name="Tanaka M."/>
            <person name="Abida H."/>
            <person name="Marechal E."/>
            <person name="Bowler C."/>
            <person name="Muto M."/>
            <person name="Sunaga Y."/>
            <person name="Tanaka M."/>
            <person name="Yoshino T."/>
            <person name="Taniguchi T."/>
            <person name="Fukuda Y."/>
            <person name="Nemoto M."/>
            <person name="Matsumoto M."/>
            <person name="Wong P.S."/>
            <person name="Aburatani S."/>
            <person name="Fujibuchi W."/>
        </authorList>
    </citation>
    <scope>NUCLEOTIDE SEQUENCE [LARGE SCALE GENOMIC DNA]</scope>
    <source>
        <strain evidence="10 11">JPCC DA0580</strain>
    </source>
</reference>
<feature type="transmembrane region" description="Helical" evidence="9">
    <location>
        <begin position="228"/>
        <end position="254"/>
    </location>
</feature>
<dbReference type="InterPro" id="IPR016449">
    <property type="entry name" value="K_chnl_inward-rec_Kir"/>
</dbReference>
<evidence type="ECO:0000256" key="4">
    <source>
        <dbReference type="ARBA" id="ARBA00022958"/>
    </source>
</evidence>
<dbReference type="EMBL" id="BDSP01000014">
    <property type="protein sequence ID" value="GAX10049.1"/>
    <property type="molecule type" value="Genomic_DNA"/>
</dbReference>
<evidence type="ECO:0000256" key="3">
    <source>
        <dbReference type="ARBA" id="ARBA00022882"/>
    </source>
</evidence>
<keyword evidence="7 9" id="KW-0812">Transmembrane</keyword>
<accession>A0A1Z5J7W7</accession>
<dbReference type="AlphaFoldDB" id="A0A1Z5J7W7"/>
<evidence type="ECO:0000256" key="8">
    <source>
        <dbReference type="SAM" id="MobiDB-lite"/>
    </source>
</evidence>
<evidence type="ECO:0000256" key="5">
    <source>
        <dbReference type="ARBA" id="ARBA00023065"/>
    </source>
</evidence>